<keyword evidence="1" id="KW-0812">Transmembrane</keyword>
<sequence length="130" mass="15547">MEPDFSKYNLEELQEIKEALDKDKYPEKYSRLLDAIAKHPSSPIQAKTQESDYALRSLFKEYKKEKYHIWKLFRGVLVMFISFRVMQYFEWSTNQQIVGAVIILIAYASILIAINEYQFKKFKDGFEKRT</sequence>
<dbReference type="OrthoDB" id="6331852at2"/>
<dbReference type="RefSeq" id="WP_044056437.1">
    <property type="nucleotide sequence ID" value="NZ_CBCSKJ010000006.1"/>
</dbReference>
<dbReference type="GeneID" id="78254431"/>
<keyword evidence="1" id="KW-0472">Membrane</keyword>
<gene>
    <name evidence="2" type="ORF">EP13_05740</name>
</gene>
<keyword evidence="3" id="KW-1185">Reference proteome</keyword>
<evidence type="ECO:0000256" key="1">
    <source>
        <dbReference type="SAM" id="Phobius"/>
    </source>
</evidence>
<name>A0A075NXK1_9ALTE</name>
<reference evidence="2 3" key="1">
    <citation type="submission" date="2014-06" db="EMBL/GenBank/DDBJ databases">
        <title>Genomes of Alteromonas australica, a world apart.</title>
        <authorList>
            <person name="Gonzaga A."/>
            <person name="Lopez-Perez M."/>
            <person name="Rodriguez-Valera F."/>
        </authorList>
    </citation>
    <scope>NUCLEOTIDE SEQUENCE [LARGE SCALE GENOMIC DNA]</scope>
    <source>
        <strain evidence="2 3">H 17</strain>
    </source>
</reference>
<dbReference type="KEGG" id="aal:EP13_05740"/>
<keyword evidence="1" id="KW-1133">Transmembrane helix</keyword>
<dbReference type="EMBL" id="CP008849">
    <property type="protein sequence ID" value="AIF98246.1"/>
    <property type="molecule type" value="Genomic_DNA"/>
</dbReference>
<dbReference type="AlphaFoldDB" id="A0A075NXK1"/>
<dbReference type="Proteomes" id="UP000056090">
    <property type="component" value="Chromosome"/>
</dbReference>
<dbReference type="PATRIC" id="fig|589873.4.peg.628"/>
<accession>A0A075NXK1</accession>
<dbReference type="KEGG" id="aaus:EP12_02935"/>
<evidence type="ECO:0000313" key="3">
    <source>
        <dbReference type="Proteomes" id="UP000056090"/>
    </source>
</evidence>
<organism evidence="2 3">
    <name type="scientific">Alteromonas australica</name>
    <dbReference type="NCBI Taxonomy" id="589873"/>
    <lineage>
        <taxon>Bacteria</taxon>
        <taxon>Pseudomonadati</taxon>
        <taxon>Pseudomonadota</taxon>
        <taxon>Gammaproteobacteria</taxon>
        <taxon>Alteromonadales</taxon>
        <taxon>Alteromonadaceae</taxon>
        <taxon>Alteromonas/Salinimonas group</taxon>
        <taxon>Alteromonas</taxon>
    </lineage>
</organism>
<feature type="transmembrane region" description="Helical" evidence="1">
    <location>
        <begin position="72"/>
        <end position="89"/>
    </location>
</feature>
<protein>
    <submittedName>
        <fullName evidence="2">Uncharacterized protein</fullName>
    </submittedName>
</protein>
<proteinExistence type="predicted"/>
<feature type="transmembrane region" description="Helical" evidence="1">
    <location>
        <begin position="95"/>
        <end position="114"/>
    </location>
</feature>
<evidence type="ECO:0000313" key="2">
    <source>
        <dbReference type="EMBL" id="AIF98246.1"/>
    </source>
</evidence>